<evidence type="ECO:0000256" key="1">
    <source>
        <dbReference type="SAM" id="Phobius"/>
    </source>
</evidence>
<keyword evidence="1" id="KW-0472">Membrane</keyword>
<dbReference type="Proteomes" id="UP000006241">
    <property type="component" value="Unassembled WGS sequence"/>
</dbReference>
<evidence type="ECO:0000313" key="3">
    <source>
        <dbReference type="Proteomes" id="UP000006241"/>
    </source>
</evidence>
<reference evidence="2 3" key="1">
    <citation type="submission" date="2009-01" db="EMBL/GenBank/DDBJ databases">
        <authorList>
            <person name="Qin X."/>
            <person name="Bachman B."/>
            <person name="Battles P."/>
            <person name="Bell A."/>
            <person name="Bess C."/>
            <person name="Bickham C."/>
            <person name="Chaboub L."/>
            <person name="Chen D."/>
            <person name="Coyle M."/>
            <person name="Deiros D.R."/>
            <person name="Dinh H."/>
            <person name="Forbes L."/>
            <person name="Fowler G."/>
            <person name="Francisco L."/>
            <person name="Fu Q."/>
            <person name="Gubbala S."/>
            <person name="Hale W."/>
            <person name="Han Y."/>
            <person name="Hemphill L."/>
            <person name="Highlander S.K."/>
            <person name="Hirani K."/>
            <person name="Hogues M."/>
            <person name="Jackson L."/>
            <person name="Jakkamsetti A."/>
            <person name="Javaid M."/>
            <person name="Jiang H."/>
            <person name="Korchina V."/>
            <person name="Kovar C."/>
            <person name="Lara F."/>
            <person name="Lee S."/>
            <person name="Mata R."/>
            <person name="Mathew T."/>
            <person name="Moen C."/>
            <person name="Morales K."/>
            <person name="Munidasa M."/>
            <person name="Nazareth L."/>
            <person name="Ngo R."/>
            <person name="Nguyen L."/>
            <person name="Okwuonu G."/>
            <person name="Ongeri F."/>
            <person name="Patil S."/>
            <person name="Petrosino J."/>
            <person name="Pham C."/>
            <person name="Pham P."/>
            <person name="Pu L.-L."/>
            <person name="Puazo M."/>
            <person name="Raj R."/>
            <person name="Reid J."/>
            <person name="Rouhana J."/>
            <person name="Saada N."/>
            <person name="Shang Y."/>
            <person name="Simmons D."/>
            <person name="Thornton R."/>
            <person name="Warren J."/>
            <person name="Weissenberger G."/>
            <person name="Zhang J."/>
            <person name="Zhang L."/>
            <person name="Zhou C."/>
            <person name="Zhu D."/>
            <person name="Muzny D."/>
            <person name="Worley K."/>
            <person name="Gibbs R."/>
        </authorList>
    </citation>
    <scope>NUCLEOTIDE SEQUENCE [LARGE SCALE GENOMIC DNA]</scope>
    <source>
        <strain evidence="2 3">ATCC 33300</strain>
    </source>
</reference>
<accession>C2G2G4</accession>
<gene>
    <name evidence="2" type="ORF">HMPREF0765_3770</name>
</gene>
<feature type="transmembrane region" description="Helical" evidence="1">
    <location>
        <begin position="62"/>
        <end position="84"/>
    </location>
</feature>
<sequence>MKNSMLKIYVIISLLLLMDILAYCFFKISLRGYYSDVMLVWLWFTGSFAIIILFWKRILAKILLGTITGGLILSILPMAMPFYALLFSNTPFGLWLDTDLNANYRAQIVGYSVMSHPVLQVIEKKGLLEKQIFQCNDRDLLNDNYEVKIRYAKDIIFERETDSTLTLTLFYGGSNKTLTFDKSNGKIIRK</sequence>
<dbReference type="EMBL" id="ACHB01000089">
    <property type="protein sequence ID" value="EEI90606.1"/>
    <property type="molecule type" value="Genomic_DNA"/>
</dbReference>
<protein>
    <submittedName>
        <fullName evidence="2">Uncharacterized protein</fullName>
    </submittedName>
</protein>
<feature type="transmembrane region" description="Helical" evidence="1">
    <location>
        <begin position="38"/>
        <end position="55"/>
    </location>
</feature>
<dbReference type="AlphaFoldDB" id="C2G2G4"/>
<evidence type="ECO:0000313" key="2">
    <source>
        <dbReference type="EMBL" id="EEI90606.1"/>
    </source>
</evidence>
<proteinExistence type="predicted"/>
<comment type="caution">
    <text evidence="2">The sequence shown here is derived from an EMBL/GenBank/DDBJ whole genome shotgun (WGS) entry which is preliminary data.</text>
</comment>
<dbReference type="HOGENOM" id="CLU_1427183_0_0_10"/>
<keyword evidence="1" id="KW-1133">Transmembrane helix</keyword>
<keyword evidence="1" id="KW-0812">Transmembrane</keyword>
<organism evidence="2 3">
    <name type="scientific">Sphingobacterium spiritivorum ATCC 33300</name>
    <dbReference type="NCBI Taxonomy" id="525372"/>
    <lineage>
        <taxon>Bacteria</taxon>
        <taxon>Pseudomonadati</taxon>
        <taxon>Bacteroidota</taxon>
        <taxon>Sphingobacteriia</taxon>
        <taxon>Sphingobacteriales</taxon>
        <taxon>Sphingobacteriaceae</taxon>
        <taxon>Sphingobacterium</taxon>
    </lineage>
</organism>
<name>C2G2G4_SPHSI</name>